<comment type="caution">
    <text evidence="1">The sequence shown here is derived from an EMBL/GenBank/DDBJ whole genome shotgun (WGS) entry which is preliminary data.</text>
</comment>
<organism evidence="1 2">
    <name type="scientific">Penicillium solitum</name>
    <dbReference type="NCBI Taxonomy" id="60172"/>
    <lineage>
        <taxon>Eukaryota</taxon>
        <taxon>Fungi</taxon>
        <taxon>Dikarya</taxon>
        <taxon>Ascomycota</taxon>
        <taxon>Pezizomycotina</taxon>
        <taxon>Eurotiomycetes</taxon>
        <taxon>Eurotiomycetidae</taxon>
        <taxon>Eurotiales</taxon>
        <taxon>Aspergillaceae</taxon>
        <taxon>Penicillium</taxon>
    </lineage>
</organism>
<dbReference type="Proteomes" id="UP000191612">
    <property type="component" value="Unassembled WGS sequence"/>
</dbReference>
<evidence type="ECO:0000313" key="1">
    <source>
        <dbReference type="EMBL" id="OQD95194.1"/>
    </source>
</evidence>
<name>A0A1V6R164_9EURO</name>
<reference evidence="2" key="1">
    <citation type="journal article" date="2017" name="Nat. Microbiol.">
        <title>Global analysis of biosynthetic gene clusters reveals vast potential of secondary metabolite production in Penicillium species.</title>
        <authorList>
            <person name="Nielsen J.C."/>
            <person name="Grijseels S."/>
            <person name="Prigent S."/>
            <person name="Ji B."/>
            <person name="Dainat J."/>
            <person name="Nielsen K.F."/>
            <person name="Frisvad J.C."/>
            <person name="Workman M."/>
            <person name="Nielsen J."/>
        </authorList>
    </citation>
    <scope>NUCLEOTIDE SEQUENCE [LARGE SCALE GENOMIC DNA]</scope>
    <source>
        <strain evidence="2">IBT 29525</strain>
    </source>
</reference>
<dbReference type="STRING" id="60172.A0A1V6R164"/>
<proteinExistence type="predicted"/>
<dbReference type="EMBL" id="MDYO01000021">
    <property type="protein sequence ID" value="OQD95194.1"/>
    <property type="molecule type" value="Genomic_DNA"/>
</dbReference>
<accession>A0A1V6R164</accession>
<evidence type="ECO:0000313" key="2">
    <source>
        <dbReference type="Proteomes" id="UP000191612"/>
    </source>
</evidence>
<dbReference type="AlphaFoldDB" id="A0A1V6R164"/>
<sequence length="291" mass="33822">MNTETDKLRKELEKLVLEKGLNSTGVLTGHFSPKTLDVLLKKKIQPALEVQKEIERILPTDPYFARAEKLREKYKLSPKGFGNFRKLLCGVRTFPCILLQNPINDHLEYKSMVTKTRTLGWLETELQMVQIKLEDIIIIDLFPMLTDAWIKTHPDERKQAIDDMFTLTLDFISTFKPPVIFSFQCLNPQNSDLWASFKHEQAEKLRSSMRGAEVQRVSEFSKRQSIKKRAMKKLIEHLRQKKNEIDQIHKEGLALGMFQELGDFPTLDEWSDFNNALDAMLNKLSLTKLQS</sequence>
<gene>
    <name evidence="1" type="ORF">PENSOL_c021G11113</name>
</gene>
<keyword evidence="2" id="KW-1185">Reference proteome</keyword>
<protein>
    <submittedName>
        <fullName evidence="1">Uncharacterized protein</fullName>
    </submittedName>
</protein>